<protein>
    <recommendedName>
        <fullName evidence="2">Esterase</fullName>
    </recommendedName>
</protein>
<evidence type="ECO:0008006" key="2">
    <source>
        <dbReference type="Google" id="ProtNLM"/>
    </source>
</evidence>
<dbReference type="EMBL" id="BARS01031766">
    <property type="protein sequence ID" value="GAG21840.1"/>
    <property type="molecule type" value="Genomic_DNA"/>
</dbReference>
<gene>
    <name evidence="1" type="ORF">S01H1_49386</name>
</gene>
<dbReference type="PANTHER" id="PTHR48098:SF3">
    <property type="entry name" value="IRON(III) ENTEROBACTIN ESTERASE"/>
    <property type="match status" value="1"/>
</dbReference>
<feature type="non-terminal residue" evidence="1">
    <location>
        <position position="1"/>
    </location>
</feature>
<proteinExistence type="predicted"/>
<name>X0VU85_9ZZZZ</name>
<sequence>GNLLSEPVKMRIDPGSDETLHVVMDRKIPSFPERRDTKYVKHIRMQSKLLSEFWGQPWYLEAIILLPEGFDENPEMRYPLMIYHGHHHRMFFAPVQFRETPPDPDLAPEPGGYFTGYNVTEQKYAYKFYKDWTHPDYPRYILMTIQHATPFFDDSYAVNSQNTGPYGDAITYELIPYIEEHYRGIGEGWARVMTGGSTGGWEVLAQQIFYPDEYNGCWAWCPDPVDFRAFTTTNIYEDGNAFYYDSRWKKRTLKPQVRTTE</sequence>
<reference evidence="1" key="1">
    <citation type="journal article" date="2014" name="Front. Microbiol.">
        <title>High frequency of phylogenetically diverse reductive dehalogenase-homologous genes in deep subseafloor sedimentary metagenomes.</title>
        <authorList>
            <person name="Kawai M."/>
            <person name="Futagami T."/>
            <person name="Toyoda A."/>
            <person name="Takaki Y."/>
            <person name="Nishi S."/>
            <person name="Hori S."/>
            <person name="Arai W."/>
            <person name="Tsubouchi T."/>
            <person name="Morono Y."/>
            <person name="Uchiyama I."/>
            <person name="Ito T."/>
            <person name="Fujiyama A."/>
            <person name="Inagaki F."/>
            <person name="Takami H."/>
        </authorList>
    </citation>
    <scope>NUCLEOTIDE SEQUENCE</scope>
    <source>
        <strain evidence="1">Expedition CK06-06</strain>
    </source>
</reference>
<accession>X0VU85</accession>
<evidence type="ECO:0000313" key="1">
    <source>
        <dbReference type="EMBL" id="GAG21840.1"/>
    </source>
</evidence>
<dbReference type="InterPro" id="IPR029058">
    <property type="entry name" value="AB_hydrolase_fold"/>
</dbReference>
<dbReference type="SUPFAM" id="SSF53474">
    <property type="entry name" value="alpha/beta-Hydrolases"/>
    <property type="match status" value="1"/>
</dbReference>
<dbReference type="AlphaFoldDB" id="X0VU85"/>
<dbReference type="InterPro" id="IPR050583">
    <property type="entry name" value="Mycobacterial_A85_antigen"/>
</dbReference>
<dbReference type="Gene3D" id="3.40.50.1820">
    <property type="entry name" value="alpha/beta hydrolase"/>
    <property type="match status" value="1"/>
</dbReference>
<comment type="caution">
    <text evidence="1">The sequence shown here is derived from an EMBL/GenBank/DDBJ whole genome shotgun (WGS) entry which is preliminary data.</text>
</comment>
<dbReference type="PANTHER" id="PTHR48098">
    <property type="entry name" value="ENTEROCHELIN ESTERASE-RELATED"/>
    <property type="match status" value="1"/>
</dbReference>
<organism evidence="1">
    <name type="scientific">marine sediment metagenome</name>
    <dbReference type="NCBI Taxonomy" id="412755"/>
    <lineage>
        <taxon>unclassified sequences</taxon>
        <taxon>metagenomes</taxon>
        <taxon>ecological metagenomes</taxon>
    </lineage>
</organism>
<feature type="non-terminal residue" evidence="1">
    <location>
        <position position="261"/>
    </location>
</feature>